<keyword evidence="3" id="KW-1185">Reference proteome</keyword>
<evidence type="ECO:0000256" key="1">
    <source>
        <dbReference type="SAM" id="MobiDB-lite"/>
    </source>
</evidence>
<dbReference type="AlphaFoldDB" id="A0A4S8Q541"/>
<feature type="region of interest" description="Disordered" evidence="1">
    <location>
        <begin position="125"/>
        <end position="166"/>
    </location>
</feature>
<comment type="caution">
    <text evidence="2">The sequence shown here is derived from an EMBL/GenBank/DDBJ whole genome shotgun (WGS) entry which is preliminary data.</text>
</comment>
<dbReference type="EMBL" id="STGY01000068">
    <property type="protein sequence ID" value="THV37762.1"/>
    <property type="molecule type" value="Genomic_DNA"/>
</dbReference>
<evidence type="ECO:0000313" key="2">
    <source>
        <dbReference type="EMBL" id="THV37762.1"/>
    </source>
</evidence>
<proteinExistence type="predicted"/>
<name>A0A4S8Q541_9ACTN</name>
<sequence>MTYQTLPESRLPENHQSPVRGNAYIGRHRREVPAPRPAPPTEAEYLARLRELAFERFLVHSADLHAAHYRPLPDAPARLLWLLRWFLWVFALGLVPMPRPYRSGRSGVGDPASLRAFGRAPVRPAYSVAGESNPRSRTEPRRPAATAPTPAPISMRTVPRQQHPGYRRLPPLATVPYFPV</sequence>
<organism evidence="2 3">
    <name type="scientific">Glycomyces buryatensis</name>
    <dbReference type="NCBI Taxonomy" id="2570927"/>
    <lineage>
        <taxon>Bacteria</taxon>
        <taxon>Bacillati</taxon>
        <taxon>Actinomycetota</taxon>
        <taxon>Actinomycetes</taxon>
        <taxon>Glycomycetales</taxon>
        <taxon>Glycomycetaceae</taxon>
        <taxon>Glycomyces</taxon>
    </lineage>
</organism>
<evidence type="ECO:0000313" key="3">
    <source>
        <dbReference type="Proteomes" id="UP000308760"/>
    </source>
</evidence>
<dbReference type="Proteomes" id="UP000308760">
    <property type="component" value="Unassembled WGS sequence"/>
</dbReference>
<reference evidence="3" key="1">
    <citation type="submission" date="2019-04" db="EMBL/GenBank/DDBJ databases">
        <title>Nocardioides xinjiangensis sp. nov.</title>
        <authorList>
            <person name="Liu S."/>
        </authorList>
    </citation>
    <scope>NUCLEOTIDE SEQUENCE [LARGE SCALE GENOMIC DNA]</scope>
    <source>
        <strain evidence="3">18</strain>
    </source>
</reference>
<reference evidence="2 3" key="2">
    <citation type="submission" date="2019-05" db="EMBL/GenBank/DDBJ databases">
        <title>Glycomyces buryatensis sp. nov.</title>
        <authorList>
            <person name="Nikitina E."/>
        </authorList>
    </citation>
    <scope>NUCLEOTIDE SEQUENCE [LARGE SCALE GENOMIC DNA]</scope>
    <source>
        <strain evidence="2 3">18</strain>
    </source>
</reference>
<accession>A0A4S8Q541</accession>
<dbReference type="RefSeq" id="WP_136536354.1">
    <property type="nucleotide sequence ID" value="NZ_STGY01000068.1"/>
</dbReference>
<protein>
    <submittedName>
        <fullName evidence="2">Uncharacterized protein</fullName>
    </submittedName>
</protein>
<gene>
    <name evidence="2" type="ORF">FAB82_20190</name>
</gene>
<feature type="region of interest" description="Disordered" evidence="1">
    <location>
        <begin position="1"/>
        <end position="20"/>
    </location>
</feature>